<evidence type="ECO:0000256" key="16">
    <source>
        <dbReference type="SAM" id="MobiDB-lite"/>
    </source>
</evidence>
<dbReference type="GeneID" id="28733459"/>
<feature type="transmembrane region" description="Helical" evidence="17">
    <location>
        <begin position="263"/>
        <end position="284"/>
    </location>
</feature>
<keyword evidence="9 17" id="KW-1133">Transmembrane helix</keyword>
<keyword evidence="10 17" id="KW-0472">Membrane</keyword>
<evidence type="ECO:0000259" key="19">
    <source>
        <dbReference type="PROSITE" id="PS52012"/>
    </source>
</evidence>
<keyword evidence="15" id="KW-0349">Heme</keyword>
<dbReference type="GO" id="GO:0003677">
    <property type="term" value="F:DNA binding"/>
    <property type="evidence" value="ECO:0007669"/>
    <property type="project" value="InterPro"/>
</dbReference>
<evidence type="ECO:0000256" key="11">
    <source>
        <dbReference type="ARBA" id="ARBA00023157"/>
    </source>
</evidence>
<dbReference type="RefSeq" id="XP_017996052.1">
    <property type="nucleotide sequence ID" value="XM_018141579.1"/>
</dbReference>
<dbReference type="AlphaFoldDB" id="A0A0N0NJ18"/>
<dbReference type="InterPro" id="IPR007219">
    <property type="entry name" value="XnlR_reg_dom"/>
</dbReference>
<feature type="region of interest" description="Disordered" evidence="16">
    <location>
        <begin position="557"/>
        <end position="587"/>
    </location>
</feature>
<evidence type="ECO:0000256" key="18">
    <source>
        <dbReference type="SAM" id="SignalP"/>
    </source>
</evidence>
<keyword evidence="7 17" id="KW-0812">Transmembrane</keyword>
<dbReference type="Proteomes" id="UP000038010">
    <property type="component" value="Unassembled WGS sequence"/>
</dbReference>
<protein>
    <submittedName>
        <fullName evidence="20">Cutinase transcription factor 1 alpha</fullName>
    </submittedName>
</protein>
<dbReference type="GO" id="GO:0008270">
    <property type="term" value="F:zinc ion binding"/>
    <property type="evidence" value="ECO:0007669"/>
    <property type="project" value="InterPro"/>
</dbReference>
<feature type="domain" description="CFEM" evidence="19">
    <location>
        <begin position="1"/>
        <end position="115"/>
    </location>
</feature>
<evidence type="ECO:0000256" key="5">
    <source>
        <dbReference type="ARBA" id="ARBA00022525"/>
    </source>
</evidence>
<keyword evidence="13" id="KW-0449">Lipoprotein</keyword>
<proteinExistence type="inferred from homology"/>
<keyword evidence="5" id="KW-0964">Secreted</keyword>
<feature type="transmembrane region" description="Helical" evidence="17">
    <location>
        <begin position="134"/>
        <end position="155"/>
    </location>
</feature>
<keyword evidence="21" id="KW-1185">Reference proteome</keyword>
<evidence type="ECO:0000256" key="14">
    <source>
        <dbReference type="ARBA" id="ARBA00038359"/>
    </source>
</evidence>
<evidence type="ECO:0000256" key="6">
    <source>
        <dbReference type="ARBA" id="ARBA00022622"/>
    </source>
</evidence>
<evidence type="ECO:0000256" key="1">
    <source>
        <dbReference type="ARBA" id="ARBA00004141"/>
    </source>
</evidence>
<dbReference type="PANTHER" id="PTHR33048">
    <property type="entry name" value="PTH11-LIKE INTEGRAL MEMBRANE PROTEIN (AFU_ORTHOLOGUE AFUA_5G11245)"/>
    <property type="match status" value="1"/>
</dbReference>
<feature type="compositionally biased region" description="Basic and acidic residues" evidence="16">
    <location>
        <begin position="429"/>
        <end position="448"/>
    </location>
</feature>
<evidence type="ECO:0000256" key="8">
    <source>
        <dbReference type="ARBA" id="ARBA00022729"/>
    </source>
</evidence>
<evidence type="ECO:0000313" key="20">
    <source>
        <dbReference type="EMBL" id="KPI36089.1"/>
    </source>
</evidence>
<evidence type="ECO:0000256" key="15">
    <source>
        <dbReference type="PROSITE-ProRule" id="PRU01356"/>
    </source>
</evidence>
<accession>A0A0N0NJ18</accession>
<evidence type="ECO:0000256" key="3">
    <source>
        <dbReference type="ARBA" id="ARBA00004613"/>
    </source>
</evidence>
<feature type="transmembrane region" description="Helical" evidence="17">
    <location>
        <begin position="210"/>
        <end position="232"/>
    </location>
</feature>
<comment type="similarity">
    <text evidence="14">Belongs to the SAT4 family.</text>
</comment>
<dbReference type="PROSITE" id="PS52012">
    <property type="entry name" value="CFEM"/>
    <property type="match status" value="1"/>
</dbReference>
<feature type="compositionally biased region" description="Basic and acidic residues" evidence="16">
    <location>
        <begin position="575"/>
        <end position="587"/>
    </location>
</feature>
<feature type="transmembrane region" description="Helical" evidence="17">
    <location>
        <begin position="296"/>
        <end position="314"/>
    </location>
</feature>
<dbReference type="InterPro" id="IPR049326">
    <property type="entry name" value="Rhodopsin_dom_fungi"/>
</dbReference>
<evidence type="ECO:0000256" key="7">
    <source>
        <dbReference type="ARBA" id="ARBA00022692"/>
    </source>
</evidence>
<feature type="transmembrane region" description="Helical" evidence="17">
    <location>
        <begin position="175"/>
        <end position="198"/>
    </location>
</feature>
<keyword evidence="15" id="KW-0408">Iron</keyword>
<dbReference type="OrthoDB" id="4107818at2759"/>
<keyword evidence="6" id="KW-0325">Glycoprotein</keyword>
<gene>
    <name evidence="20" type="ORF">AB675_1673</name>
</gene>
<feature type="compositionally biased region" description="Polar residues" evidence="16">
    <location>
        <begin position="516"/>
        <end position="526"/>
    </location>
</feature>
<evidence type="ECO:0000256" key="12">
    <source>
        <dbReference type="ARBA" id="ARBA00023242"/>
    </source>
</evidence>
<comment type="similarity">
    <text evidence="4">Belongs to the RBT5 family.</text>
</comment>
<feature type="disulfide bond" evidence="15">
    <location>
        <begin position="57"/>
        <end position="90"/>
    </location>
</feature>
<organism evidence="20 21">
    <name type="scientific">Cyphellophora attinorum</name>
    <dbReference type="NCBI Taxonomy" id="1664694"/>
    <lineage>
        <taxon>Eukaryota</taxon>
        <taxon>Fungi</taxon>
        <taxon>Dikarya</taxon>
        <taxon>Ascomycota</taxon>
        <taxon>Pezizomycotina</taxon>
        <taxon>Eurotiomycetes</taxon>
        <taxon>Chaetothyriomycetidae</taxon>
        <taxon>Chaetothyriales</taxon>
        <taxon>Cyphellophoraceae</taxon>
        <taxon>Cyphellophora</taxon>
    </lineage>
</organism>
<name>A0A0N0NJ18_9EURO</name>
<reference evidence="20 21" key="1">
    <citation type="submission" date="2015-06" db="EMBL/GenBank/DDBJ databases">
        <title>Draft genome of the ant-associated black yeast Phialophora attae CBS 131958.</title>
        <authorList>
            <person name="Moreno L.F."/>
            <person name="Stielow B.J."/>
            <person name="de Hoog S."/>
            <person name="Vicente V.A."/>
            <person name="Weiss V.A."/>
            <person name="de Vries M."/>
            <person name="Cruz L.M."/>
            <person name="Souza E.M."/>
        </authorList>
    </citation>
    <scope>NUCLEOTIDE SEQUENCE [LARGE SCALE GENOMIC DNA]</scope>
    <source>
        <strain evidence="20 21">CBS 131958</strain>
    </source>
</reference>
<dbReference type="Pfam" id="PF20684">
    <property type="entry name" value="Fung_rhodopsin"/>
    <property type="match status" value="1"/>
</dbReference>
<keyword evidence="6" id="KW-0336">GPI-anchor</keyword>
<feature type="chain" id="PRO_5005856672" evidence="18">
    <location>
        <begin position="22"/>
        <end position="1108"/>
    </location>
</feature>
<feature type="signal peptide" evidence="18">
    <location>
        <begin position="1"/>
        <end position="21"/>
    </location>
</feature>
<keyword evidence="11 15" id="KW-1015">Disulfide bond</keyword>
<evidence type="ECO:0000256" key="10">
    <source>
        <dbReference type="ARBA" id="ARBA00023136"/>
    </source>
</evidence>
<evidence type="ECO:0000313" key="21">
    <source>
        <dbReference type="Proteomes" id="UP000038010"/>
    </source>
</evidence>
<dbReference type="CDD" id="cd12148">
    <property type="entry name" value="fungal_TF_MHR"/>
    <property type="match status" value="1"/>
</dbReference>
<evidence type="ECO:0000256" key="17">
    <source>
        <dbReference type="SAM" id="Phobius"/>
    </source>
</evidence>
<evidence type="ECO:0000256" key="4">
    <source>
        <dbReference type="ARBA" id="ARBA00010031"/>
    </source>
</evidence>
<dbReference type="Pfam" id="PF04082">
    <property type="entry name" value="Fungal_trans"/>
    <property type="match status" value="1"/>
</dbReference>
<sequence length="1108" mass="123808">MASLRLVALLASIVLFAQIQAQSATALLGELPTCASQCLASNIPSSGCEPTDFACLCQNAPFLAEITHCVGANCTIRESLTAERITALLCEAPVRDRTLEVELVSPILTGIALILVIIRLITKRNNQFGWDDGLIIVALVATIGLALTHIMNGVYGLGKDLWTVSFDDVTTFLHWFYPGEIFYISSTTLTKLSILAFYLRVFSASPRFALIVKVVFALALATGVIFDFILIFQCWPISFSWTRWDGEGHGHCVNVNLGSWVHAAMNIVFDLIVLVLPLPMLWQLQLDYSWRKKARIFLMFSVGLIVTIVSVIRLRALIKFANTQNVTWDYTETAVWSGVEAAVGVICACLPSLKVFLTRTAPGVFGSERRDRSGYGQASSISVQRDWTVSSGPLQKNPFHPDSGQPGEAYAMDGWHGRNYKQRNADVSTWERRERGNDGRYVIPKENHQSNASSPISGDQPASPHDTASSPALRDIGRKTSVTHRTESEPTVQLDLVRLISHESDIYQSADDAPRQTDTTGGQPASSDEVAQKNSFVGESWYAGYLISRSTGSHSELHRSLNSSGGLQGLYRSPSTHEKPDERSQDLPSKDIVQRLLEAYFARFHILCPIIDRANFLRAVVEGQVAIALLRAVLFVGSIHCDPEVFHLAGYTKRTDFSDEMFYKACVEFDTCTEGDRTTMILTSYLLHYWFGKPTKYRDSLWYLANAIRSAQCMGYHRSTRNSKMATEDKAYFKSCGGACAPMVINDLEHDVEDLTMTDFRDDEKHIAEYMISQASLNRITSRLYFELCAPMRLNNMEEGLEFTRAIEQIKSNMDGWYENNGWLKVRPSRDRHSLCVQVCMQFYKINLLQRVQQHRSASTRLTPSGSSSTVQQAAGNISVLVEDCLLHWQPECFPQIFVTAVFSAMTAYVSEYGRRREHLLQKIRPSLLILKQFEQCHVVARWIRMLFMDLLDRHVDREPKPTTNVPTLQRENGGHDASLESGISAGTAQMPPYMATRSANRSATLEGAAYHSTTHTRVNWEPSARSYANGSTSRPDVLPDGLPDGLSNMQNVDQLPMHLDSAFVDEFFSFPHDMHSDNGSNGFPSPSTMAYQSMYYLADLGLNNGAL</sequence>
<feature type="disulfide bond" evidence="15">
    <location>
        <begin position="34"/>
        <end position="74"/>
    </location>
</feature>
<feature type="binding site" description="axial binding residue" evidence="15">
    <location>
        <position position="52"/>
    </location>
    <ligand>
        <name>heme</name>
        <dbReference type="ChEBI" id="CHEBI:30413"/>
    </ligand>
    <ligandPart>
        <name>Fe</name>
        <dbReference type="ChEBI" id="CHEBI:18248"/>
    </ligandPart>
</feature>
<feature type="transmembrane region" description="Helical" evidence="17">
    <location>
        <begin position="103"/>
        <end position="122"/>
    </location>
</feature>
<keyword evidence="12" id="KW-0539">Nucleus</keyword>
<dbReference type="PANTHER" id="PTHR33048:SF143">
    <property type="entry name" value="EXTRACELLULAR MEMBRANE PROTEIN CFEM DOMAIN-CONTAINING PROTEIN-RELATED"/>
    <property type="match status" value="1"/>
</dbReference>
<dbReference type="EMBL" id="LFJN01000034">
    <property type="protein sequence ID" value="KPI36089.1"/>
    <property type="molecule type" value="Genomic_DNA"/>
</dbReference>
<dbReference type="GO" id="GO:0098552">
    <property type="term" value="C:side of membrane"/>
    <property type="evidence" value="ECO:0007669"/>
    <property type="project" value="UniProtKB-KW"/>
</dbReference>
<dbReference type="GO" id="GO:0005576">
    <property type="term" value="C:extracellular region"/>
    <property type="evidence" value="ECO:0007669"/>
    <property type="project" value="UniProtKB-SubCell"/>
</dbReference>
<feature type="region of interest" description="Disordered" evidence="16">
    <location>
        <begin position="507"/>
        <end position="531"/>
    </location>
</feature>
<evidence type="ECO:0000256" key="13">
    <source>
        <dbReference type="ARBA" id="ARBA00023288"/>
    </source>
</evidence>
<evidence type="ECO:0000256" key="9">
    <source>
        <dbReference type="ARBA" id="ARBA00022989"/>
    </source>
</evidence>
<dbReference type="GO" id="GO:0006351">
    <property type="term" value="P:DNA-templated transcription"/>
    <property type="evidence" value="ECO:0007669"/>
    <property type="project" value="InterPro"/>
</dbReference>
<feature type="region of interest" description="Disordered" evidence="16">
    <location>
        <begin position="390"/>
        <end position="475"/>
    </location>
</feature>
<feature type="disulfide bond" evidence="15">
    <location>
        <begin position="38"/>
        <end position="69"/>
    </location>
</feature>
<keyword evidence="8 18" id="KW-0732">Signal</keyword>
<comment type="caution">
    <text evidence="20">The sequence shown here is derived from an EMBL/GenBank/DDBJ whole genome shotgun (WGS) entry which is preliminary data.</text>
</comment>
<comment type="subcellular location">
    <subcellularLocation>
        <location evidence="2">Membrane</location>
        <topology evidence="2">Lipid-anchor</topology>
        <topology evidence="2">GPI-anchor</topology>
    </subcellularLocation>
    <subcellularLocation>
        <location evidence="1">Membrane</location>
        <topology evidence="1">Multi-pass membrane protein</topology>
    </subcellularLocation>
    <subcellularLocation>
        <location evidence="3">Secreted</location>
    </subcellularLocation>
</comment>
<dbReference type="InterPro" id="IPR008427">
    <property type="entry name" value="Extracellular_membr_CFEM_dom"/>
</dbReference>
<feature type="disulfide bond" evidence="15">
    <location>
        <begin position="48"/>
        <end position="55"/>
    </location>
</feature>
<dbReference type="Pfam" id="PF05730">
    <property type="entry name" value="CFEM"/>
    <property type="match status" value="1"/>
</dbReference>
<dbReference type="VEuPathDB" id="FungiDB:AB675_1673"/>
<dbReference type="InterPro" id="IPR052337">
    <property type="entry name" value="SAT4-like"/>
</dbReference>
<dbReference type="STRING" id="1664694.A0A0N0NJ18"/>
<dbReference type="SMART" id="SM00747">
    <property type="entry name" value="CFEM"/>
    <property type="match status" value="1"/>
</dbReference>
<keyword evidence="15" id="KW-0479">Metal-binding</keyword>
<evidence type="ECO:0000256" key="2">
    <source>
        <dbReference type="ARBA" id="ARBA00004589"/>
    </source>
</evidence>